<keyword evidence="4" id="KW-1185">Reference proteome</keyword>
<dbReference type="PANTHER" id="PTHR11487">
    <property type="entry name" value="THIOESTERASE"/>
    <property type="match status" value="1"/>
</dbReference>
<comment type="similarity">
    <text evidence="1">Belongs to the thioesterase family.</text>
</comment>
<protein>
    <submittedName>
        <fullName evidence="3">Thioesterase</fullName>
    </submittedName>
</protein>
<dbReference type="EMBL" id="JAAKZY010000064">
    <property type="protein sequence ID" value="NGO10040.1"/>
    <property type="molecule type" value="Genomic_DNA"/>
</dbReference>
<dbReference type="InterPro" id="IPR012223">
    <property type="entry name" value="TEII"/>
</dbReference>
<dbReference type="PANTHER" id="PTHR11487:SF0">
    <property type="entry name" value="S-ACYL FATTY ACID SYNTHASE THIOESTERASE, MEDIUM CHAIN"/>
    <property type="match status" value="1"/>
</dbReference>
<feature type="domain" description="Thioesterase" evidence="2">
    <location>
        <begin position="2"/>
        <end position="226"/>
    </location>
</feature>
<comment type="caution">
    <text evidence="3">The sequence shown here is derived from an EMBL/GenBank/DDBJ whole genome shotgun (WGS) entry which is preliminary data.</text>
</comment>
<dbReference type="AlphaFoldDB" id="A0A6G4V869"/>
<dbReference type="InterPro" id="IPR029058">
    <property type="entry name" value="AB_hydrolase_fold"/>
</dbReference>
<gene>
    <name evidence="3" type="ORF">G5C60_21185</name>
</gene>
<organism evidence="3 4">
    <name type="scientific">Streptomyces scabichelini</name>
    <dbReference type="NCBI Taxonomy" id="2711217"/>
    <lineage>
        <taxon>Bacteria</taxon>
        <taxon>Bacillati</taxon>
        <taxon>Actinomycetota</taxon>
        <taxon>Actinomycetes</taxon>
        <taxon>Kitasatosporales</taxon>
        <taxon>Streptomycetaceae</taxon>
        <taxon>Streptomyces</taxon>
    </lineage>
</organism>
<sequence>MPLLCLPFAGGGASFFHPWNKLGLNGVVAKPLQLPGRERRLDEEPYRDLHAAADGLLPEALEAAGSGPIALFGHCFLGAALAYELTRRITETGNVEVVRLFISAARPPSSSRVSDVAGLTDEEFLAYVEKTTGYRHAAFDILEVRELLMPALRADFEMDESYVPRSAVPLDVPVTAVFADDDAFVSREDVSHWQEVTTAEFSFVEMRGEHMYLANNVHPLLELISTTIAAR</sequence>
<dbReference type="Gene3D" id="3.40.50.1820">
    <property type="entry name" value="alpha/beta hydrolase"/>
    <property type="match status" value="1"/>
</dbReference>
<dbReference type="Proteomes" id="UP000472335">
    <property type="component" value="Unassembled WGS sequence"/>
</dbReference>
<evidence type="ECO:0000313" key="4">
    <source>
        <dbReference type="Proteomes" id="UP000472335"/>
    </source>
</evidence>
<evidence type="ECO:0000259" key="2">
    <source>
        <dbReference type="Pfam" id="PF00975"/>
    </source>
</evidence>
<dbReference type="InterPro" id="IPR001031">
    <property type="entry name" value="Thioesterase"/>
</dbReference>
<accession>A0A6G4V869</accession>
<dbReference type="GO" id="GO:0008610">
    <property type="term" value="P:lipid biosynthetic process"/>
    <property type="evidence" value="ECO:0007669"/>
    <property type="project" value="TreeGrafter"/>
</dbReference>
<reference evidence="3 4" key="1">
    <citation type="submission" date="2020-02" db="EMBL/GenBank/DDBJ databases">
        <title>Whole-genome analyses of novel actinobacteria.</title>
        <authorList>
            <person name="Sahin N."/>
            <person name="Gencbay T."/>
        </authorList>
    </citation>
    <scope>NUCLEOTIDE SEQUENCE [LARGE SCALE GENOMIC DNA]</scope>
    <source>
        <strain evidence="3 4">HC44</strain>
    </source>
</reference>
<name>A0A6G4V869_9ACTN</name>
<evidence type="ECO:0000256" key="1">
    <source>
        <dbReference type="ARBA" id="ARBA00007169"/>
    </source>
</evidence>
<evidence type="ECO:0000313" key="3">
    <source>
        <dbReference type="EMBL" id="NGO10040.1"/>
    </source>
</evidence>
<dbReference type="SUPFAM" id="SSF53474">
    <property type="entry name" value="alpha/beta-Hydrolases"/>
    <property type="match status" value="1"/>
</dbReference>
<proteinExistence type="inferred from homology"/>
<dbReference type="Pfam" id="PF00975">
    <property type="entry name" value="Thioesterase"/>
    <property type="match status" value="1"/>
</dbReference>